<geneLocation type="mitochondrion" evidence="1"/>
<name>U5YGT7_9VIRI</name>
<reference evidence="1" key="1">
    <citation type="journal article" date="2013" name="Genome Biol. Evol.">
        <title>Tracing the evolution of streptophyte algae and their mitochondrial genome.</title>
        <authorList>
            <person name="Turmel M."/>
            <person name="Otis C."/>
            <person name="Lemieux C."/>
        </authorList>
    </citation>
    <scope>NUCLEOTIDE SEQUENCE</scope>
</reference>
<keyword evidence="1" id="KW-0496">Mitochondrion</keyword>
<keyword evidence="1" id="KW-0689">Ribosomal protein</keyword>
<keyword evidence="1" id="KW-0687">Ribonucleoprotein</keyword>
<accession>U5YGT7</accession>
<dbReference type="EMBL" id="KF060941">
    <property type="protein sequence ID" value="AGZ90301.1"/>
    <property type="molecule type" value="Genomic_DNA"/>
</dbReference>
<evidence type="ECO:0000313" key="1">
    <source>
        <dbReference type="EMBL" id="AGZ90301.1"/>
    </source>
</evidence>
<dbReference type="GO" id="GO:0005840">
    <property type="term" value="C:ribosome"/>
    <property type="evidence" value="ECO:0007669"/>
    <property type="project" value="UniProtKB-KW"/>
</dbReference>
<gene>
    <name evidence="1" type="primary">rpl5</name>
</gene>
<proteinExistence type="predicted"/>
<protein>
    <submittedName>
        <fullName evidence="1">Ribosomal protein L5</fullName>
    </submittedName>
</protein>
<sequence length="181" mass="20433">MNTYFLYHYKNVLREDLLIKANYKNIMEIPCFFSIQIRSPFNKMMELVSGQVVKSGASTLHSTQMMQFLASILGPELDFQIKPIMEANLGCAAFGPLLQITIPVDSFFDFPGTLIHWELFEASFQQKGSEALQCFAILSMGWDSTQSKLKNGVGSSGSHSSPLHIFWSGFVENSKCHFQEE</sequence>
<dbReference type="SUPFAM" id="SSF55282">
    <property type="entry name" value="RL5-like"/>
    <property type="match status" value="1"/>
</dbReference>
<dbReference type="AlphaFoldDB" id="U5YGT7"/>
<dbReference type="GeneID" id="17675365"/>
<dbReference type="RefSeq" id="YP_008816063.1">
    <property type="nucleotide sequence ID" value="NC_022861.1"/>
</dbReference>
<dbReference type="InterPro" id="IPR022803">
    <property type="entry name" value="Ribosomal_uL5_dom_sf"/>
</dbReference>
<organism evidence="1">
    <name type="scientific">Entransia fimbriata</name>
    <dbReference type="NCBI Taxonomy" id="130991"/>
    <lineage>
        <taxon>Eukaryota</taxon>
        <taxon>Viridiplantae</taxon>
        <taxon>Streptophyta</taxon>
        <taxon>Klebsormidiophyceae</taxon>
        <taxon>Entransiales</taxon>
        <taxon>Entransiaceae</taxon>
        <taxon>Entransia</taxon>
    </lineage>
</organism>